<keyword evidence="3" id="KW-1185">Reference proteome</keyword>
<reference evidence="2" key="2">
    <citation type="submission" date="2020-03" db="EMBL/GenBank/DDBJ databases">
        <authorList>
            <person name="Fu F.-F."/>
            <person name="Chen J."/>
        </authorList>
    </citation>
    <scope>NUCLEOTIDE SEQUENCE</scope>
    <source>
        <strain evidence="2">Lc1</strain>
    </source>
</reference>
<feature type="region of interest" description="Disordered" evidence="1">
    <location>
        <begin position="841"/>
        <end position="896"/>
    </location>
</feature>
<protein>
    <submittedName>
        <fullName evidence="2">Uncharacterized protein</fullName>
    </submittedName>
</protein>
<feature type="compositionally biased region" description="Polar residues" evidence="1">
    <location>
        <begin position="250"/>
        <end position="262"/>
    </location>
</feature>
<feature type="compositionally biased region" description="Basic and acidic residues" evidence="1">
    <location>
        <begin position="345"/>
        <end position="356"/>
    </location>
</feature>
<dbReference type="Proteomes" id="UP000613401">
    <property type="component" value="Unassembled WGS sequence"/>
</dbReference>
<evidence type="ECO:0000313" key="3">
    <source>
        <dbReference type="Proteomes" id="UP000613401"/>
    </source>
</evidence>
<feature type="region of interest" description="Disordered" evidence="1">
    <location>
        <begin position="88"/>
        <end position="388"/>
    </location>
</feature>
<feature type="compositionally biased region" description="Low complexity" evidence="1">
    <location>
        <begin position="319"/>
        <end position="339"/>
    </location>
</feature>
<feature type="compositionally biased region" description="Polar residues" evidence="1">
    <location>
        <begin position="168"/>
        <end position="178"/>
    </location>
</feature>
<feature type="compositionally biased region" description="Low complexity" evidence="1">
    <location>
        <begin position="99"/>
        <end position="120"/>
    </location>
</feature>
<dbReference type="AlphaFoldDB" id="A0A8H4C3K2"/>
<feature type="compositionally biased region" description="Polar residues" evidence="1">
    <location>
        <begin position="189"/>
        <end position="213"/>
    </location>
</feature>
<gene>
    <name evidence="2" type="ORF">GCG54_00009184</name>
</gene>
<evidence type="ECO:0000313" key="2">
    <source>
        <dbReference type="EMBL" id="KAF3797214.1"/>
    </source>
</evidence>
<feature type="compositionally biased region" description="Polar residues" evidence="1">
    <location>
        <begin position="847"/>
        <end position="856"/>
    </location>
</feature>
<feature type="compositionally biased region" description="Low complexity" evidence="1">
    <location>
        <begin position="281"/>
        <end position="296"/>
    </location>
</feature>
<reference evidence="2" key="1">
    <citation type="journal article" date="2020" name="Phytopathology">
        <title>Genome sequence and comparative analysis of Colletotrichum gloeosporioides isolated from Liriodendron leaves.</title>
        <authorList>
            <person name="Fu F.F."/>
            <person name="Hao Z."/>
            <person name="Wang P."/>
            <person name="Lu Y."/>
            <person name="Xue L.J."/>
            <person name="Wei G."/>
            <person name="Tian Y."/>
            <person name="Baishi H."/>
            <person name="Xu H."/>
            <person name="Shi J."/>
            <person name="Cheng T."/>
            <person name="Wang G."/>
            <person name="Yi Y."/>
            <person name="Chen J."/>
        </authorList>
    </citation>
    <scope>NUCLEOTIDE SEQUENCE</scope>
    <source>
        <strain evidence="2">Lc1</strain>
    </source>
</reference>
<dbReference type="GeneID" id="69016318"/>
<name>A0A8H4C3K2_COLGL</name>
<sequence length="896" mass="98325">MIRHLAIDAKTASYASDLAPTSYSICTGFMRNHVTELINIVAFYAIYLRCAYLSVGVTSDMARPKGSSGQAAGATNGNRDIRSFFDARPAVKRTQSTLTSSQETGATGASSTSPASSPGAEIPPTALSSTQVRDVKKAPSPRQTQGKRKRASMVQDENSKPPAGHSGDSITVSVSPLQSAPKASATAMLHTSTSLSELRTTPSLASPRKSSLRTPGRRSPGIKAIYADKDSNMPPSGRATGSARKVRFSSAPSTPGQSSDVEATTPKRLLFSGSKKPTSVSPPEALAADLPSLSSLKRNDLRGTPKRGQPEQAAGNDTPSSLPSLPDLPSSPSEPVSPSTARKRTALDRDAVIKGSDDEDDDDSFSDCSLPDLDMLGPRKPGVDPCGTPRAKRRAIMVHKSPLTIQPKHKFDFKTLDAHSRRHDVKFDSPKRAPKVEVKDEIMVDASPSKSRQKLIEIAGVKTEEDADKAMKAMERTNTSGSKTRWYFFKEVDAQTPLPFPKKSAKGSWSFLEKAGTRDRHIMSGMPTSLAASIGLPDQLYLWALNMVNVEKVGVLREEYCRLAAANKKQVRRLITPKQLSEVFRQLGAADHIGDETLQPVREIRDIYEERDWKPLQSCLEWLHNIARYLRHDTIAYAVNMLLRMAADKMVIENPDVLMAHQLALAALVDNVQDGVWNEFCTEICSSLYHGFDKASLRILPLICMPVTSSKLHELRRRLAVSFFLRDAALADQHPDTTMSLRLVIARVKDSDFQLSRKTDYADLKAQVLLLDMAVDDGSFTSDKDAREHEKNFNAEIDDLAQRLKAIWRGINDTGAANLARTEAKSVLEWVGQRLSYSVRTRPPPTQSIFGDQGPSSAKKRRQQDFMKKFVHGRKNKEVTKEESSDADETFVSALG</sequence>
<accession>A0A8H4C3K2</accession>
<comment type="caution">
    <text evidence="2">The sequence shown here is derived from an EMBL/GenBank/DDBJ whole genome shotgun (WGS) entry which is preliminary data.</text>
</comment>
<organism evidence="2 3">
    <name type="scientific">Colletotrichum gloeosporioides</name>
    <name type="common">Anthracnose fungus</name>
    <name type="synonym">Glomerella cingulata</name>
    <dbReference type="NCBI Taxonomy" id="474922"/>
    <lineage>
        <taxon>Eukaryota</taxon>
        <taxon>Fungi</taxon>
        <taxon>Dikarya</taxon>
        <taxon>Ascomycota</taxon>
        <taxon>Pezizomycotina</taxon>
        <taxon>Sordariomycetes</taxon>
        <taxon>Hypocreomycetidae</taxon>
        <taxon>Glomerellales</taxon>
        <taxon>Glomerellaceae</taxon>
        <taxon>Colletotrichum</taxon>
        <taxon>Colletotrichum gloeosporioides species complex</taxon>
    </lineage>
</organism>
<dbReference type="EMBL" id="WVTB01000117">
    <property type="protein sequence ID" value="KAF3797214.1"/>
    <property type="molecule type" value="Genomic_DNA"/>
</dbReference>
<dbReference type="RefSeq" id="XP_045256378.1">
    <property type="nucleotide sequence ID" value="XM_045409133.1"/>
</dbReference>
<proteinExistence type="predicted"/>
<evidence type="ECO:0000256" key="1">
    <source>
        <dbReference type="SAM" id="MobiDB-lite"/>
    </source>
</evidence>